<proteinExistence type="predicted"/>
<reference evidence="1 2" key="1">
    <citation type="submission" date="2015-02" db="EMBL/GenBank/DDBJ databases">
        <title>Whole genome shotgun sequencing of cultured foodborne pathogen.</title>
        <authorList>
            <person name="Timme R."/>
            <person name="Allard M.W."/>
            <person name="Strain E."/>
            <person name="Evans P.S."/>
            <person name="Brown E."/>
        </authorList>
    </citation>
    <scope>NUCLEOTIDE SEQUENCE [LARGE SCALE GENOMIC DNA]</scope>
    <source>
        <strain evidence="1 2">GCSL-TSO-24</strain>
    </source>
</reference>
<name>A0A0D8L430_MORMO</name>
<dbReference type="RefSeq" id="WP_045139005.1">
    <property type="nucleotide sequence ID" value="NZ_JBLFBK010000001.1"/>
</dbReference>
<protein>
    <submittedName>
        <fullName evidence="1">Uncharacterized protein</fullName>
    </submittedName>
</protein>
<dbReference type="EMBL" id="JZSH01000312">
    <property type="protein sequence ID" value="KJF76489.1"/>
    <property type="molecule type" value="Genomic_DNA"/>
</dbReference>
<dbReference type="AlphaFoldDB" id="A0A0D8L430"/>
<comment type="caution">
    <text evidence="1">The sequence shown here is derived from an EMBL/GenBank/DDBJ whole genome shotgun (WGS) entry which is preliminary data.</text>
</comment>
<sequence>MNAYAAQDAQEERRLEHAAWQDAVSCDFEEFTQDVIFEISPDTLEYLGTERENEIREAIDKVLRKRSKQHGNGNLLWA</sequence>
<organism evidence="1 2">
    <name type="scientific">Morganella morganii</name>
    <name type="common">Proteus morganii</name>
    <dbReference type="NCBI Taxonomy" id="582"/>
    <lineage>
        <taxon>Bacteria</taxon>
        <taxon>Pseudomonadati</taxon>
        <taxon>Pseudomonadota</taxon>
        <taxon>Gammaproteobacteria</taxon>
        <taxon>Enterobacterales</taxon>
        <taxon>Morganellaceae</taxon>
        <taxon>Morganella</taxon>
    </lineage>
</organism>
<evidence type="ECO:0000313" key="1">
    <source>
        <dbReference type="EMBL" id="KJF76489.1"/>
    </source>
</evidence>
<gene>
    <name evidence="1" type="ORF">UA45_18375</name>
</gene>
<evidence type="ECO:0000313" key="2">
    <source>
        <dbReference type="Proteomes" id="UP000032582"/>
    </source>
</evidence>
<accession>A0A0D8L430</accession>
<dbReference type="Proteomes" id="UP000032582">
    <property type="component" value="Unassembled WGS sequence"/>
</dbReference>